<dbReference type="EMBL" id="CP061038">
    <property type="protein sequence ID" value="QNQ09793.1"/>
    <property type="molecule type" value="Genomic_DNA"/>
</dbReference>
<dbReference type="PANTHER" id="PTHR38600">
    <property type="entry name" value="TRANSCRIPTIONAL REGULATORY PROTEIN"/>
    <property type="match status" value="1"/>
</dbReference>
<dbReference type="InterPro" id="IPR001845">
    <property type="entry name" value="HTH_ArsR_DNA-bd_dom"/>
</dbReference>
<dbReference type="RefSeq" id="WP_187762102.1">
    <property type="nucleotide sequence ID" value="NZ_CP061038.1"/>
</dbReference>
<dbReference type="SUPFAM" id="SSF46785">
    <property type="entry name" value="Winged helix' DNA-binding domain"/>
    <property type="match status" value="1"/>
</dbReference>
<dbReference type="PRINTS" id="PR00778">
    <property type="entry name" value="HTHARSR"/>
</dbReference>
<dbReference type="AlphaFoldDB" id="A0A7H0LJE0"/>
<dbReference type="Proteomes" id="UP000516148">
    <property type="component" value="Chromosome"/>
</dbReference>
<dbReference type="InterPro" id="IPR036390">
    <property type="entry name" value="WH_DNA-bd_sf"/>
</dbReference>
<feature type="domain" description="HTH arsR-type" evidence="1">
    <location>
        <begin position="1"/>
        <end position="91"/>
    </location>
</feature>
<evidence type="ECO:0000313" key="3">
    <source>
        <dbReference type="Proteomes" id="UP000516148"/>
    </source>
</evidence>
<proteinExistence type="predicted"/>
<dbReference type="GO" id="GO:0003700">
    <property type="term" value="F:DNA-binding transcription factor activity"/>
    <property type="evidence" value="ECO:0007669"/>
    <property type="project" value="InterPro"/>
</dbReference>
<dbReference type="PANTHER" id="PTHR38600:SF2">
    <property type="entry name" value="SLL0088 PROTEIN"/>
    <property type="match status" value="1"/>
</dbReference>
<dbReference type="CDD" id="cd00090">
    <property type="entry name" value="HTH_ARSR"/>
    <property type="match status" value="1"/>
</dbReference>
<dbReference type="Gene3D" id="1.10.10.10">
    <property type="entry name" value="Winged helix-like DNA-binding domain superfamily/Winged helix DNA-binding domain"/>
    <property type="match status" value="1"/>
</dbReference>
<sequence>MVERLDATFAALSDPTRRAMLASMAGGERSIGELAAPHAMSFAGAAKHVKALERAGLVERRKAGRTQLCRLRAEPLREAQAWLRQWEQFWTVRLDALEAFIAAVPQVSPETPEER</sequence>
<dbReference type="InterPro" id="IPR036388">
    <property type="entry name" value="WH-like_DNA-bd_sf"/>
</dbReference>
<keyword evidence="3" id="KW-1185">Reference proteome</keyword>
<dbReference type="InterPro" id="IPR011991">
    <property type="entry name" value="ArsR-like_HTH"/>
</dbReference>
<organism evidence="2 3">
    <name type="scientific">Sphingomonas alpina</name>
    <dbReference type="NCBI Taxonomy" id="653931"/>
    <lineage>
        <taxon>Bacteria</taxon>
        <taxon>Pseudomonadati</taxon>
        <taxon>Pseudomonadota</taxon>
        <taxon>Alphaproteobacteria</taxon>
        <taxon>Sphingomonadales</taxon>
        <taxon>Sphingomonadaceae</taxon>
        <taxon>Sphingomonas</taxon>
    </lineage>
</organism>
<reference evidence="2 3" key="1">
    <citation type="submission" date="2020-09" db="EMBL/GenBank/DDBJ databases">
        <title>Sphingomonas sp., a new species isolated from pork steak.</title>
        <authorList>
            <person name="Heidler von Heilborn D."/>
        </authorList>
    </citation>
    <scope>NUCLEOTIDE SEQUENCE [LARGE SCALE GENOMIC DNA]</scope>
    <source>
        <strain evidence="3">S8-3T</strain>
    </source>
</reference>
<dbReference type="PROSITE" id="PS50987">
    <property type="entry name" value="HTH_ARSR_2"/>
    <property type="match status" value="1"/>
</dbReference>
<accession>A0A7H0LJE0</accession>
<evidence type="ECO:0000259" key="1">
    <source>
        <dbReference type="PROSITE" id="PS50987"/>
    </source>
</evidence>
<dbReference type="Pfam" id="PF12840">
    <property type="entry name" value="HTH_20"/>
    <property type="match status" value="1"/>
</dbReference>
<name>A0A7H0LJE0_9SPHN</name>
<dbReference type="SMART" id="SM00418">
    <property type="entry name" value="HTH_ARSR"/>
    <property type="match status" value="1"/>
</dbReference>
<dbReference type="NCBIfam" id="NF033788">
    <property type="entry name" value="HTH_metalloreg"/>
    <property type="match status" value="1"/>
</dbReference>
<dbReference type="KEGG" id="spap:H3Z74_00590"/>
<protein>
    <submittedName>
        <fullName evidence="2">Winged helix-turn-helix transcriptional regulator</fullName>
    </submittedName>
</protein>
<gene>
    <name evidence="2" type="ORF">H3Z74_00590</name>
</gene>
<evidence type="ECO:0000313" key="2">
    <source>
        <dbReference type="EMBL" id="QNQ09793.1"/>
    </source>
</evidence>